<evidence type="ECO:0000256" key="1">
    <source>
        <dbReference type="SAM" id="Phobius"/>
    </source>
</evidence>
<reference evidence="2 3" key="1">
    <citation type="journal article" date="2017" name="Elife">
        <title>Extensive horizontal gene transfer in cheese-associated bacteria.</title>
        <authorList>
            <person name="Bonham K.S."/>
            <person name="Wolfe B.E."/>
            <person name="Dutton R.J."/>
        </authorList>
    </citation>
    <scope>NUCLEOTIDE SEQUENCE [LARGE SCALE GENOMIC DNA]</scope>
    <source>
        <strain evidence="2 3">341_9</strain>
    </source>
</reference>
<dbReference type="AlphaFoldDB" id="A0A2A3YLL3"/>
<dbReference type="EMBL" id="NRGR01000008">
    <property type="protein sequence ID" value="PCC40119.1"/>
    <property type="molecule type" value="Genomic_DNA"/>
</dbReference>
<dbReference type="GeneID" id="95326525"/>
<keyword evidence="1" id="KW-0472">Membrane</keyword>
<feature type="transmembrane region" description="Helical" evidence="1">
    <location>
        <begin position="159"/>
        <end position="178"/>
    </location>
</feature>
<feature type="transmembrane region" description="Helical" evidence="1">
    <location>
        <begin position="25"/>
        <end position="45"/>
    </location>
</feature>
<dbReference type="RefSeq" id="WP_096163902.1">
    <property type="nucleotide sequence ID" value="NZ_JBQQGT010000001.1"/>
</dbReference>
<evidence type="ECO:0000313" key="2">
    <source>
        <dbReference type="EMBL" id="PCC40119.1"/>
    </source>
</evidence>
<accession>A0A2A3YLL3</accession>
<proteinExistence type="predicted"/>
<protein>
    <submittedName>
        <fullName evidence="2">Uncharacterized protein</fullName>
    </submittedName>
</protein>
<keyword evidence="1" id="KW-0812">Transmembrane</keyword>
<organism evidence="2 3">
    <name type="scientific">Brachybacterium alimentarium</name>
    <dbReference type="NCBI Taxonomy" id="47845"/>
    <lineage>
        <taxon>Bacteria</taxon>
        <taxon>Bacillati</taxon>
        <taxon>Actinomycetota</taxon>
        <taxon>Actinomycetes</taxon>
        <taxon>Micrococcales</taxon>
        <taxon>Dermabacteraceae</taxon>
        <taxon>Brachybacterium</taxon>
    </lineage>
</organism>
<gene>
    <name evidence="2" type="ORF">CIK66_05630</name>
</gene>
<sequence>MRLSALVDPIANLLLDLQKVSRTQWILRLIGVAAMVLALFGALPAGVFANFLAGLVSTLALCALLIQVFRPDTDIGVASPLLIILALLSQSEVSALQALGVGAAMLVSHAAFALAATIPAHGVFEGSAWRLALRAMLPVIALSLIAALVVIALSGIRLGPWMLVVGIAAVISLFLLVLPRTR</sequence>
<feature type="transmembrane region" description="Helical" evidence="1">
    <location>
        <begin position="131"/>
        <end position="153"/>
    </location>
</feature>
<keyword evidence="1" id="KW-1133">Transmembrane helix</keyword>
<comment type="caution">
    <text evidence="2">The sequence shown here is derived from an EMBL/GenBank/DDBJ whole genome shotgun (WGS) entry which is preliminary data.</text>
</comment>
<name>A0A2A3YLL3_9MICO</name>
<feature type="transmembrane region" description="Helical" evidence="1">
    <location>
        <begin position="81"/>
        <end position="100"/>
    </location>
</feature>
<feature type="transmembrane region" description="Helical" evidence="1">
    <location>
        <begin position="106"/>
        <end position="124"/>
    </location>
</feature>
<keyword evidence="3" id="KW-1185">Reference proteome</keyword>
<feature type="transmembrane region" description="Helical" evidence="1">
    <location>
        <begin position="51"/>
        <end position="69"/>
    </location>
</feature>
<dbReference type="OrthoDB" id="4794418at2"/>
<dbReference type="Proteomes" id="UP000218598">
    <property type="component" value="Unassembled WGS sequence"/>
</dbReference>
<evidence type="ECO:0000313" key="3">
    <source>
        <dbReference type="Proteomes" id="UP000218598"/>
    </source>
</evidence>